<proteinExistence type="predicted"/>
<evidence type="ECO:0008006" key="4">
    <source>
        <dbReference type="Google" id="ProtNLM"/>
    </source>
</evidence>
<feature type="transmembrane region" description="Helical" evidence="1">
    <location>
        <begin position="179"/>
        <end position="198"/>
    </location>
</feature>
<dbReference type="AlphaFoldDB" id="A0A7S9LAM8"/>
<sequence>MESNEEKLAALRASSAASLVRMQQITDTVAGLVADEKNKIKLKKLDNWRMVWWFFMVLIVMPAWMCAGVVEGESFNNSIELVSRVLRGTLHAPDFLAIVFVWPITILAKVIPASSTWPFVTFLVLGAGFIAIPLIVFTIFFGCRLPPYFRRMKSRIDPHWEEKENEGVVQKSAIRSGPFSSLIVFIAVSGLIGAFFIHPNIRAVVADRWVGGITFIDENGRSHRLNAKVSINYIDPGYVLDLRPGISQRTLFMEFSGEDLNTLKALGISKDLFEGAERELPYSERGCQIRSGTISRSRMYQFNLIDPGNYDAGTSQVCPQVVQLDVKYFDEAKLSIMLPGNKNHLESDLTRDSRWGFIERAMIEGDFRKNPELLLKRGMGVE</sequence>
<reference evidence="2 3" key="1">
    <citation type="submission" date="2020-11" db="EMBL/GenBank/DDBJ databases">
        <title>Pseudomonas fulva producing VIM-24.</title>
        <authorList>
            <person name="Liu S."/>
        </authorList>
    </citation>
    <scope>NUCLEOTIDE SEQUENCE [LARGE SCALE GENOMIC DNA]</scope>
    <source>
        <strain evidence="2 3">ZDHY414</strain>
    </source>
</reference>
<keyword evidence="1" id="KW-1133">Transmembrane helix</keyword>
<feature type="transmembrane region" description="Helical" evidence="1">
    <location>
        <begin position="91"/>
        <end position="111"/>
    </location>
</feature>
<feature type="transmembrane region" description="Helical" evidence="1">
    <location>
        <begin position="50"/>
        <end position="70"/>
    </location>
</feature>
<dbReference type="EMBL" id="CP064946">
    <property type="protein sequence ID" value="QPH50668.1"/>
    <property type="molecule type" value="Genomic_DNA"/>
</dbReference>
<evidence type="ECO:0000313" key="3">
    <source>
        <dbReference type="Proteomes" id="UP000594430"/>
    </source>
</evidence>
<organism evidence="2 3">
    <name type="scientific">Pseudomonas fulva</name>
    <dbReference type="NCBI Taxonomy" id="47880"/>
    <lineage>
        <taxon>Bacteria</taxon>
        <taxon>Pseudomonadati</taxon>
        <taxon>Pseudomonadota</taxon>
        <taxon>Gammaproteobacteria</taxon>
        <taxon>Pseudomonadales</taxon>
        <taxon>Pseudomonadaceae</taxon>
        <taxon>Pseudomonas</taxon>
    </lineage>
</organism>
<protein>
    <recommendedName>
        <fullName evidence="4">Transmembrane protein</fullName>
    </recommendedName>
</protein>
<keyword evidence="1" id="KW-0812">Transmembrane</keyword>
<dbReference type="Proteomes" id="UP000594430">
    <property type="component" value="Chromosome"/>
</dbReference>
<feature type="transmembrane region" description="Helical" evidence="1">
    <location>
        <begin position="117"/>
        <end position="143"/>
    </location>
</feature>
<accession>A0A7S9LAM8</accession>
<name>A0A7S9LAM8_9PSED</name>
<gene>
    <name evidence="2" type="ORF">IZU98_08200</name>
</gene>
<keyword evidence="1" id="KW-0472">Membrane</keyword>
<dbReference type="RefSeq" id="WP_196110594.1">
    <property type="nucleotide sequence ID" value="NZ_CP064943.1"/>
</dbReference>
<evidence type="ECO:0000313" key="2">
    <source>
        <dbReference type="EMBL" id="QPH50668.1"/>
    </source>
</evidence>
<evidence type="ECO:0000256" key="1">
    <source>
        <dbReference type="SAM" id="Phobius"/>
    </source>
</evidence>